<keyword evidence="2" id="KW-0813">Transport</keyword>
<name>A0A8S1EFQ0_9PELO</name>
<evidence type="ECO:0000256" key="4">
    <source>
        <dbReference type="ARBA" id="ARBA00023054"/>
    </source>
</evidence>
<evidence type="ECO:0000313" key="6">
    <source>
        <dbReference type="EMBL" id="CAB3399649.1"/>
    </source>
</evidence>
<dbReference type="AlphaFoldDB" id="A0A8S1EFQ0"/>
<dbReference type="InterPro" id="IPR028258">
    <property type="entry name" value="Sec3-PIP2_bind"/>
</dbReference>
<keyword evidence="3" id="KW-0268">Exocytosis</keyword>
<dbReference type="Pfam" id="PF15277">
    <property type="entry name" value="Sec3-PIP2_bind"/>
    <property type="match status" value="1"/>
</dbReference>
<evidence type="ECO:0000259" key="5">
    <source>
        <dbReference type="SMART" id="SM01313"/>
    </source>
</evidence>
<dbReference type="Pfam" id="PF09763">
    <property type="entry name" value="Sec3_CC"/>
    <property type="match status" value="1"/>
</dbReference>
<evidence type="ECO:0000256" key="1">
    <source>
        <dbReference type="ARBA" id="ARBA00006518"/>
    </source>
</evidence>
<dbReference type="GO" id="GO:0005546">
    <property type="term" value="F:phosphatidylinositol-4,5-bisphosphate binding"/>
    <property type="evidence" value="ECO:0007669"/>
    <property type="project" value="TreeGrafter"/>
</dbReference>
<accession>A0A8S1EFQ0</accession>
<dbReference type="GO" id="GO:0000145">
    <property type="term" value="C:exocyst"/>
    <property type="evidence" value="ECO:0007669"/>
    <property type="project" value="InterPro"/>
</dbReference>
<protein>
    <recommendedName>
        <fullName evidence="5">Exocyst complex component Sec3 PIP2-binding N-terminal domain-containing protein</fullName>
    </recommendedName>
</protein>
<evidence type="ECO:0000256" key="2">
    <source>
        <dbReference type="ARBA" id="ARBA00022448"/>
    </source>
</evidence>
<sequence>MSAIRKIIQRQLFQKDDERIQAIVNLVKLDGKKKKHQTFLCLAVTIEHPISVRLYFVKGEKDDTFKKKERFNLREVREIDGISPKKPSPEFHVTIGDHQYIMIAGSIEEKEEFIRELFKLAFQYIPLQMPYFCNVSLPVVENESSIIPVELPENDKGIQSDYQPITAKEDADFRKLLQKANLTLADAHIFSDMLTEQLQSLDGANIVSMMASENSVNQLLWGINQALEEVTKVEKELDNCDNILSFVRNSIELIEEKDSLSVVERKNKQKLNAELVSFVSSLEAVTDAHLETLKQGNLSNPESVQKCTEAARAVSQFWHGRISRPMLQMKAYQDRNSEMIAIDIFVDRLMSHLTALFSNLNDLSMDQGWHDLCIPKQSQRFRALSPLSDLINWLKMNRPKAYNMALQRYTDTTNLLYKRLFENFFDSLINKVHKAGVEEKKMSKKCTVLNPGRYNDNQSFLSANSDVDSESLPQLIETLLAELSAVIDTEQKFVVRFFHINSELLTQMETTSTGSGDSSSLGGRNIEKQMNDQVRFVMAAIFESLNVHLDNFCRSICKHNPSNVLLLFVVMSKKVLSPQDASSYFAVTFGGLFVLIKRQFDNYISMEAQHYSDVKITKRTRIGILPTIARFAAFVRKAERIFEGADRRTDLEKGYFNLCRAVTDGIQKAAAHPNSKSPPSVVKFENYHELYLTLSELKISCLDQQRKDAKTMKEEHIDAFVKEYIGRPLEKIQAFFDNVNNAIDLRGVKPHEISYQPQFSRIELKKVLSQYTGKEVKKGLDQLYKKIEKQLVDNSSLLQVVWRDMQEQFLKQIQEYNQTIETCYPGSKIELEVTTNDVLQFFSEIAQQH</sequence>
<dbReference type="GO" id="GO:0006893">
    <property type="term" value="P:Golgi to plasma membrane transport"/>
    <property type="evidence" value="ECO:0007669"/>
    <property type="project" value="TreeGrafter"/>
</dbReference>
<dbReference type="InterPro" id="IPR048628">
    <property type="entry name" value="Sec3_C"/>
</dbReference>
<dbReference type="FunFam" id="2.30.29.90:FF:000008">
    <property type="entry name" value="Exocyst complex component 1"/>
    <property type="match status" value="1"/>
</dbReference>
<feature type="domain" description="Exocyst complex component Sec3 PIP2-binding N-terminal" evidence="5">
    <location>
        <begin position="33"/>
        <end position="124"/>
    </location>
</feature>
<evidence type="ECO:0000313" key="7">
    <source>
        <dbReference type="Proteomes" id="UP000494206"/>
    </source>
</evidence>
<dbReference type="PANTHER" id="PTHR16092">
    <property type="entry name" value="SEC3/SYNTAXIN-RELATED"/>
    <property type="match status" value="1"/>
</dbReference>
<dbReference type="EMBL" id="CADEPM010000002">
    <property type="protein sequence ID" value="CAB3399649.1"/>
    <property type="molecule type" value="Genomic_DNA"/>
</dbReference>
<reference evidence="6 7" key="1">
    <citation type="submission" date="2020-04" db="EMBL/GenBank/DDBJ databases">
        <authorList>
            <person name="Laetsch R D."/>
            <person name="Stevens L."/>
            <person name="Kumar S."/>
            <person name="Blaxter L. M."/>
        </authorList>
    </citation>
    <scope>NUCLEOTIDE SEQUENCE [LARGE SCALE GENOMIC DNA]</scope>
</reference>
<comment type="similarity">
    <text evidence="1">Belongs to the SEC3 family.</text>
</comment>
<dbReference type="Gene3D" id="2.30.29.90">
    <property type="match status" value="1"/>
</dbReference>
<dbReference type="SMART" id="SM01313">
    <property type="entry name" value="Sec3-PIP2_bind"/>
    <property type="match status" value="1"/>
</dbReference>
<proteinExistence type="inferred from homology"/>
<dbReference type="PANTHER" id="PTHR16092:SF14">
    <property type="entry name" value="EXOCYST COMPLEX COMPONENT 1 ISOFORM X1"/>
    <property type="match status" value="1"/>
</dbReference>
<dbReference type="OrthoDB" id="27109at2759"/>
<dbReference type="InterPro" id="IPR019160">
    <property type="entry name" value="Sec3_CC"/>
</dbReference>
<comment type="caution">
    <text evidence="6">The sequence shown here is derived from an EMBL/GenBank/DDBJ whole genome shotgun (WGS) entry which is preliminary data.</text>
</comment>
<dbReference type="Proteomes" id="UP000494206">
    <property type="component" value="Unassembled WGS sequence"/>
</dbReference>
<keyword evidence="4" id="KW-0175">Coiled coil</keyword>
<dbReference type="GO" id="GO:0005886">
    <property type="term" value="C:plasma membrane"/>
    <property type="evidence" value="ECO:0007669"/>
    <property type="project" value="TreeGrafter"/>
</dbReference>
<gene>
    <name evidence="6" type="ORF">CBOVIS_LOCUS2740</name>
</gene>
<dbReference type="Pfam" id="PF20654">
    <property type="entry name" value="Sec3_C-term"/>
    <property type="match status" value="1"/>
</dbReference>
<evidence type="ECO:0000256" key="3">
    <source>
        <dbReference type="ARBA" id="ARBA00022483"/>
    </source>
</evidence>
<dbReference type="GO" id="GO:0006887">
    <property type="term" value="P:exocytosis"/>
    <property type="evidence" value="ECO:0007669"/>
    <property type="project" value="UniProtKB-KW"/>
</dbReference>
<keyword evidence="7" id="KW-1185">Reference proteome</keyword>
<organism evidence="6 7">
    <name type="scientific">Caenorhabditis bovis</name>
    <dbReference type="NCBI Taxonomy" id="2654633"/>
    <lineage>
        <taxon>Eukaryota</taxon>
        <taxon>Metazoa</taxon>
        <taxon>Ecdysozoa</taxon>
        <taxon>Nematoda</taxon>
        <taxon>Chromadorea</taxon>
        <taxon>Rhabditida</taxon>
        <taxon>Rhabditina</taxon>
        <taxon>Rhabditomorpha</taxon>
        <taxon>Rhabditoidea</taxon>
        <taxon>Rhabditidae</taxon>
        <taxon>Peloderinae</taxon>
        <taxon>Caenorhabditis</taxon>
    </lineage>
</organism>
<dbReference type="CDD" id="cd14683">
    <property type="entry name" value="PH-EXOC1"/>
    <property type="match status" value="1"/>
</dbReference>